<dbReference type="PANTHER" id="PTHR44943:SF8">
    <property type="entry name" value="TPR REPEAT-CONTAINING PROTEIN MJ0263"/>
    <property type="match status" value="1"/>
</dbReference>
<feature type="repeat" description="TPR" evidence="3">
    <location>
        <begin position="403"/>
        <end position="436"/>
    </location>
</feature>
<dbReference type="SUPFAM" id="SSF48452">
    <property type="entry name" value="TPR-like"/>
    <property type="match status" value="1"/>
</dbReference>
<evidence type="ECO:0000256" key="1">
    <source>
        <dbReference type="ARBA" id="ARBA00022737"/>
    </source>
</evidence>
<evidence type="ECO:0000313" key="5">
    <source>
        <dbReference type="Proteomes" id="UP000215559"/>
    </source>
</evidence>
<dbReference type="InterPro" id="IPR019734">
    <property type="entry name" value="TPR_rpt"/>
</dbReference>
<proteinExistence type="predicted"/>
<feature type="repeat" description="TPR" evidence="3">
    <location>
        <begin position="511"/>
        <end position="544"/>
    </location>
</feature>
<evidence type="ECO:0000256" key="3">
    <source>
        <dbReference type="PROSITE-ProRule" id="PRU00339"/>
    </source>
</evidence>
<keyword evidence="2 3" id="KW-0802">TPR repeat</keyword>
<dbReference type="AlphaFoldDB" id="A0A235BY78"/>
<feature type="repeat" description="TPR" evidence="3">
    <location>
        <begin position="437"/>
        <end position="470"/>
    </location>
</feature>
<feature type="repeat" description="TPR" evidence="3">
    <location>
        <begin position="545"/>
        <end position="578"/>
    </location>
</feature>
<comment type="caution">
    <text evidence="4">The sequence shown here is derived from an EMBL/GenBank/DDBJ whole genome shotgun (WGS) entry which is preliminary data.</text>
</comment>
<dbReference type="PANTHER" id="PTHR44943">
    <property type="entry name" value="CELLULOSE SYNTHASE OPERON PROTEIN C"/>
    <property type="match status" value="1"/>
</dbReference>
<organism evidence="4 5">
    <name type="scientific">candidate division WOR-3 bacterium JGI_Cruoil_03_51_56</name>
    <dbReference type="NCBI Taxonomy" id="1973747"/>
    <lineage>
        <taxon>Bacteria</taxon>
        <taxon>Bacteria division WOR-3</taxon>
    </lineage>
</organism>
<dbReference type="InterPro" id="IPR051685">
    <property type="entry name" value="Ycf3/AcsC/BcsC/TPR_MFPF"/>
</dbReference>
<dbReference type="Pfam" id="PF13414">
    <property type="entry name" value="TPR_11"/>
    <property type="match status" value="2"/>
</dbReference>
<dbReference type="SMART" id="SM00028">
    <property type="entry name" value="TPR"/>
    <property type="match status" value="7"/>
</dbReference>
<gene>
    <name evidence="4" type="ORF">CH330_00485</name>
</gene>
<feature type="repeat" description="TPR" evidence="3">
    <location>
        <begin position="335"/>
        <end position="368"/>
    </location>
</feature>
<feature type="repeat" description="TPR" evidence="3">
    <location>
        <begin position="471"/>
        <end position="504"/>
    </location>
</feature>
<sequence length="580" mass="65126">MRVSNPEKTRRCQQMVRDAIAQVDSVLERGIKHYSINLPANHYARLSGWEPPIRLSKLENSYRKNPKVAAEDLPESFVCQLEICRAQAEALLVHERLGELILNVEEREGLILRALGILPNAEKQRFGEIYTCPELRPSVIARSTEKFISALKLVAHTMNYATALAYGMLILGRVRSRKQLLQYAGRIDQLFDRITRAPSVIQALEASHPAADGTGRFVETYPGFQALFEILVAVRNQLWALKPKRSGAPFLLPQVIEAYLGPQSVVGNSLGLAILDSIVLNKLGFPVHYHLKSGVLHLEVLIQNRSVYWEVTRPSPLSFVPIAPARMLKTEELFALADNSLATLYFKGGRLKESINLYKKVLELTPASSETYNSLAACYIRMQMPKCAVKVIKHAFELELGGAEAYHNLGNAYAQMKSWPRAIQAFKKAIALKPDYVEAYNNLGFAFYRSGRAEQAIATFEAAIEIKPAYIQAHFNLGTVYLETGQYDEAVKFYRNVVRLSRKSSDTTTLAHAYYNTGQAQYRKGRLDAAIASYRKAVQTNPKHYGAWHNLGIAYRDKGLKNKAVEALEKAVTINPNLMR</sequence>
<dbReference type="Proteomes" id="UP000215559">
    <property type="component" value="Unassembled WGS sequence"/>
</dbReference>
<dbReference type="InterPro" id="IPR011990">
    <property type="entry name" value="TPR-like_helical_dom_sf"/>
</dbReference>
<protein>
    <submittedName>
        <fullName evidence="4">Uncharacterized protein</fullName>
    </submittedName>
</protein>
<keyword evidence="1" id="KW-0677">Repeat</keyword>
<name>A0A235BY78_UNCW3</name>
<dbReference type="PROSITE" id="PS50293">
    <property type="entry name" value="TPR_REGION"/>
    <property type="match status" value="4"/>
</dbReference>
<dbReference type="Gene3D" id="1.25.40.10">
    <property type="entry name" value="Tetratricopeptide repeat domain"/>
    <property type="match status" value="4"/>
</dbReference>
<evidence type="ECO:0000256" key="2">
    <source>
        <dbReference type="ARBA" id="ARBA00022803"/>
    </source>
</evidence>
<dbReference type="PROSITE" id="PS50005">
    <property type="entry name" value="TPR"/>
    <property type="match status" value="6"/>
</dbReference>
<dbReference type="Pfam" id="PF00515">
    <property type="entry name" value="TPR_1"/>
    <property type="match status" value="1"/>
</dbReference>
<evidence type="ECO:0000313" key="4">
    <source>
        <dbReference type="EMBL" id="OYD17303.1"/>
    </source>
</evidence>
<dbReference type="EMBL" id="NOZP01000010">
    <property type="protein sequence ID" value="OYD17303.1"/>
    <property type="molecule type" value="Genomic_DNA"/>
</dbReference>
<accession>A0A235BY78</accession>
<dbReference type="Pfam" id="PF13424">
    <property type="entry name" value="TPR_12"/>
    <property type="match status" value="1"/>
</dbReference>
<reference evidence="4 5" key="1">
    <citation type="submission" date="2017-07" db="EMBL/GenBank/DDBJ databases">
        <title>Recovery of genomes from metagenomes via a dereplication, aggregation, and scoring strategy.</title>
        <authorList>
            <person name="Sieber C.M."/>
            <person name="Probst A.J."/>
            <person name="Sharrar A."/>
            <person name="Thomas B.C."/>
            <person name="Hess M."/>
            <person name="Tringe S.G."/>
            <person name="Banfield J.F."/>
        </authorList>
    </citation>
    <scope>NUCLEOTIDE SEQUENCE [LARGE SCALE GENOMIC DNA]</scope>
    <source>
        <strain evidence="4">JGI_Cruoil_03_51_56</strain>
    </source>
</reference>